<dbReference type="AlphaFoldDB" id="A0A7J7CG85"/>
<dbReference type="EMBL" id="JAAARO010000017">
    <property type="protein sequence ID" value="KAF5733065.1"/>
    <property type="molecule type" value="Genomic_DNA"/>
</dbReference>
<feature type="repeat" description="PPR" evidence="2">
    <location>
        <begin position="441"/>
        <end position="475"/>
    </location>
</feature>
<dbReference type="PANTHER" id="PTHR47926:SF511">
    <property type="entry name" value="PENTATRICOPEPTIDE REPEAT-CONTAINING PROTEIN"/>
    <property type="match status" value="1"/>
</dbReference>
<proteinExistence type="predicted"/>
<evidence type="ECO:0000313" key="4">
    <source>
        <dbReference type="Proteomes" id="UP000593562"/>
    </source>
</evidence>
<dbReference type="FunFam" id="1.25.40.10:FF:000475">
    <property type="entry name" value="Pentatricopeptide repeat-containing protein At5g40410, mitochondrial"/>
    <property type="match status" value="1"/>
</dbReference>
<dbReference type="FunFam" id="1.25.40.10:FF:000073">
    <property type="entry name" value="Pentatricopeptide repeat-containing protein chloroplastic"/>
    <property type="match status" value="1"/>
</dbReference>
<dbReference type="InterPro" id="IPR046848">
    <property type="entry name" value="E_motif"/>
</dbReference>
<organism evidence="3 4">
    <name type="scientific">Tripterygium wilfordii</name>
    <name type="common">Thunder God vine</name>
    <dbReference type="NCBI Taxonomy" id="458696"/>
    <lineage>
        <taxon>Eukaryota</taxon>
        <taxon>Viridiplantae</taxon>
        <taxon>Streptophyta</taxon>
        <taxon>Embryophyta</taxon>
        <taxon>Tracheophyta</taxon>
        <taxon>Spermatophyta</taxon>
        <taxon>Magnoliopsida</taxon>
        <taxon>eudicotyledons</taxon>
        <taxon>Gunneridae</taxon>
        <taxon>Pentapetalae</taxon>
        <taxon>rosids</taxon>
        <taxon>fabids</taxon>
        <taxon>Celastrales</taxon>
        <taxon>Celastraceae</taxon>
        <taxon>Tripterygium</taxon>
    </lineage>
</organism>
<dbReference type="Pfam" id="PF01535">
    <property type="entry name" value="PPR"/>
    <property type="match status" value="4"/>
</dbReference>
<evidence type="ECO:0000256" key="2">
    <source>
        <dbReference type="PROSITE-ProRule" id="PRU00708"/>
    </source>
</evidence>
<dbReference type="Gene3D" id="1.25.40.10">
    <property type="entry name" value="Tetratricopeptide repeat domain"/>
    <property type="match status" value="4"/>
</dbReference>
<dbReference type="NCBIfam" id="TIGR00756">
    <property type="entry name" value="PPR"/>
    <property type="match status" value="3"/>
</dbReference>
<dbReference type="InterPro" id="IPR046960">
    <property type="entry name" value="PPR_At4g14850-like_plant"/>
</dbReference>
<dbReference type="GO" id="GO:0003729">
    <property type="term" value="F:mRNA binding"/>
    <property type="evidence" value="ECO:0007669"/>
    <property type="project" value="UniProtKB-ARBA"/>
</dbReference>
<dbReference type="PANTHER" id="PTHR47926">
    <property type="entry name" value="PENTATRICOPEPTIDE REPEAT-CONTAINING PROTEIN"/>
    <property type="match status" value="1"/>
</dbReference>
<dbReference type="InterPro" id="IPR011990">
    <property type="entry name" value="TPR-like_helical_dom_sf"/>
</dbReference>
<dbReference type="OrthoDB" id="1851890at2759"/>
<dbReference type="InParanoid" id="A0A7J7CG85"/>
<dbReference type="Proteomes" id="UP000593562">
    <property type="component" value="Unassembled WGS sequence"/>
</dbReference>
<dbReference type="Pfam" id="PF20431">
    <property type="entry name" value="E_motif"/>
    <property type="match status" value="1"/>
</dbReference>
<sequence length="665" mass="74502">MCKWRPPSISYVRTNRKYTFTPFPPSILDQNTKYPVGNDDPHHHLQARVPQLGSSIELTRHRDPRAAYTFCSRALKLSAKTVCVHQGEQLHGHIIKLGLYNEPYLQNQILHVYVRCGEFVSVNKVFDEISKRNVVTFNTVICGILDCNSNFQSISYVGFSYFRRMLLDQVPPDHVSFNGLFRMCVELNHSEIGIQLHCLTVKLGFDSDCFAACALVDLYGKCGLVENARRVFDRVLHRDLVFWNVMLSCYALNCSPDAAFWVFKLMLLEGVKGDGFTFSSLLSSCSTLEGDEMGRQVHCLVVELSCDTDVLVASTLIDVYAKNNNIHDARKVFDGMASKNVVSWTTMIVGYGQQGDQEEAMRLFGEIIKENFVPDELTLASILSSCGNFSTSIEVLQVHAYVIKHGFQEFPSVANALINSYSKSGSIAHACQCFSLVTDPDLVTWTSIIGAYAFHGLSEHSVDSFEKMLSAGVTPDEIAFLVVLSACSHGGQVSDGLHYFNMMINDHQIMPRLEHYTCLIDLLGRAGLLDEAFRIMTSMPVNMGSNTLGAFLGACKVHGNVGMARWAAEKLFAFEPNNPANYTLMSNMYAYEGCWFVVARLRRMMKDMCDNKVPGCSWVEISGKVYTFVSSDKSHLQASEVYDLLQVLLGKNKEEYRVPYVDINV</sequence>
<keyword evidence="4" id="KW-1185">Reference proteome</keyword>
<evidence type="ECO:0000256" key="1">
    <source>
        <dbReference type="ARBA" id="ARBA00022737"/>
    </source>
</evidence>
<keyword evidence="1" id="KW-0677">Repeat</keyword>
<accession>A0A7J7CG85</accession>
<reference evidence="3 4" key="1">
    <citation type="journal article" date="2020" name="Nat. Commun.">
        <title>Genome of Tripterygium wilfordii and identification of cytochrome P450 involved in triptolide biosynthesis.</title>
        <authorList>
            <person name="Tu L."/>
            <person name="Su P."/>
            <person name="Zhang Z."/>
            <person name="Gao L."/>
            <person name="Wang J."/>
            <person name="Hu T."/>
            <person name="Zhou J."/>
            <person name="Zhang Y."/>
            <person name="Zhao Y."/>
            <person name="Liu Y."/>
            <person name="Song Y."/>
            <person name="Tong Y."/>
            <person name="Lu Y."/>
            <person name="Yang J."/>
            <person name="Xu C."/>
            <person name="Jia M."/>
            <person name="Peters R.J."/>
            <person name="Huang L."/>
            <person name="Gao W."/>
        </authorList>
    </citation>
    <scope>NUCLEOTIDE SEQUENCE [LARGE SCALE GENOMIC DNA]</scope>
    <source>
        <strain evidence="4">cv. XIE 37</strain>
        <tissue evidence="3">Leaf</tissue>
    </source>
</reference>
<dbReference type="PROSITE" id="PS51375">
    <property type="entry name" value="PPR"/>
    <property type="match status" value="3"/>
</dbReference>
<dbReference type="Pfam" id="PF13041">
    <property type="entry name" value="PPR_2"/>
    <property type="match status" value="2"/>
</dbReference>
<dbReference type="FunCoup" id="A0A7J7CG85">
    <property type="interactions" value="3"/>
</dbReference>
<comment type="caution">
    <text evidence="3">The sequence shown here is derived from an EMBL/GenBank/DDBJ whole genome shotgun (WGS) entry which is preliminary data.</text>
</comment>
<feature type="repeat" description="PPR" evidence="2">
    <location>
        <begin position="239"/>
        <end position="273"/>
    </location>
</feature>
<dbReference type="GO" id="GO:0009451">
    <property type="term" value="P:RNA modification"/>
    <property type="evidence" value="ECO:0007669"/>
    <property type="project" value="InterPro"/>
</dbReference>
<evidence type="ECO:0000313" key="3">
    <source>
        <dbReference type="EMBL" id="KAF5733065.1"/>
    </source>
</evidence>
<name>A0A7J7CG85_TRIWF</name>
<feature type="repeat" description="PPR" evidence="2">
    <location>
        <begin position="340"/>
        <end position="374"/>
    </location>
</feature>
<gene>
    <name evidence="3" type="ORF">HS088_TW17G00601</name>
</gene>
<protein>
    <submittedName>
        <fullName evidence="3">Pentatricopeptide repeat-containing protein</fullName>
    </submittedName>
</protein>
<dbReference type="FunFam" id="1.25.40.10:FF:000090">
    <property type="entry name" value="Pentatricopeptide repeat-containing protein, chloroplastic"/>
    <property type="match status" value="1"/>
</dbReference>
<dbReference type="InterPro" id="IPR002885">
    <property type="entry name" value="PPR_rpt"/>
</dbReference>